<keyword evidence="2" id="KW-0732">Signal</keyword>
<comment type="caution">
    <text evidence="3">The sequence shown here is derived from an EMBL/GenBank/DDBJ whole genome shotgun (WGS) entry which is preliminary data.</text>
</comment>
<feature type="compositionally biased region" description="Gly residues" evidence="1">
    <location>
        <begin position="26"/>
        <end position="42"/>
    </location>
</feature>
<sequence>MYFSTKIVTFLLTLGALTTMPTMAQRGGGGTRGGGGGGGQRPGGQRPNGGQQPDGGRPGRGPGGPFANATFVDITCSSTGDLDLTCDPRGESEDGFFVCRSMTDREGVERSTVKCIPSDGSIEGADECGCCGEDCPVACDTCPCITRRGDPGAYVLDEDDDEPFCVPLNAAMMMVYKRDDVSCLADCSLAE</sequence>
<dbReference type="Proteomes" id="UP001295423">
    <property type="component" value="Unassembled WGS sequence"/>
</dbReference>
<dbReference type="EMBL" id="CAKOGP040001947">
    <property type="protein sequence ID" value="CAJ1957494.1"/>
    <property type="molecule type" value="Genomic_DNA"/>
</dbReference>
<feature type="signal peptide" evidence="2">
    <location>
        <begin position="1"/>
        <end position="24"/>
    </location>
</feature>
<evidence type="ECO:0000256" key="2">
    <source>
        <dbReference type="SAM" id="SignalP"/>
    </source>
</evidence>
<feature type="chain" id="PRO_5042093605" description="4Fe-4S ferredoxin-type domain-containing protein" evidence="2">
    <location>
        <begin position="25"/>
        <end position="191"/>
    </location>
</feature>
<accession>A0AAD2FYT8</accession>
<evidence type="ECO:0000313" key="4">
    <source>
        <dbReference type="Proteomes" id="UP001295423"/>
    </source>
</evidence>
<proteinExistence type="predicted"/>
<feature type="region of interest" description="Disordered" evidence="1">
    <location>
        <begin position="23"/>
        <end position="64"/>
    </location>
</feature>
<evidence type="ECO:0000313" key="3">
    <source>
        <dbReference type="EMBL" id="CAJ1957494.1"/>
    </source>
</evidence>
<dbReference type="AlphaFoldDB" id="A0AAD2FYT8"/>
<gene>
    <name evidence="3" type="ORF">CYCCA115_LOCUS16739</name>
</gene>
<evidence type="ECO:0000256" key="1">
    <source>
        <dbReference type="SAM" id="MobiDB-lite"/>
    </source>
</evidence>
<organism evidence="3 4">
    <name type="scientific">Cylindrotheca closterium</name>
    <dbReference type="NCBI Taxonomy" id="2856"/>
    <lineage>
        <taxon>Eukaryota</taxon>
        <taxon>Sar</taxon>
        <taxon>Stramenopiles</taxon>
        <taxon>Ochrophyta</taxon>
        <taxon>Bacillariophyta</taxon>
        <taxon>Bacillariophyceae</taxon>
        <taxon>Bacillariophycidae</taxon>
        <taxon>Bacillariales</taxon>
        <taxon>Bacillariaceae</taxon>
        <taxon>Cylindrotheca</taxon>
    </lineage>
</organism>
<name>A0AAD2FYT8_9STRA</name>
<evidence type="ECO:0008006" key="5">
    <source>
        <dbReference type="Google" id="ProtNLM"/>
    </source>
</evidence>
<feature type="compositionally biased region" description="Gly residues" evidence="1">
    <location>
        <begin position="52"/>
        <end position="64"/>
    </location>
</feature>
<protein>
    <recommendedName>
        <fullName evidence="5">4Fe-4S ferredoxin-type domain-containing protein</fullName>
    </recommendedName>
</protein>
<reference evidence="3" key="1">
    <citation type="submission" date="2023-08" db="EMBL/GenBank/DDBJ databases">
        <authorList>
            <person name="Audoor S."/>
            <person name="Bilcke G."/>
        </authorList>
    </citation>
    <scope>NUCLEOTIDE SEQUENCE</scope>
</reference>
<keyword evidence="4" id="KW-1185">Reference proteome</keyword>